<evidence type="ECO:0000313" key="2">
    <source>
        <dbReference type="EMBL" id="MDI2089881.1"/>
    </source>
</evidence>
<proteinExistence type="predicted"/>
<dbReference type="SUPFAM" id="SSF52317">
    <property type="entry name" value="Class I glutamine amidotransferase-like"/>
    <property type="match status" value="1"/>
</dbReference>
<dbReference type="Pfam" id="PF00117">
    <property type="entry name" value="GATase"/>
    <property type="match status" value="1"/>
</dbReference>
<keyword evidence="3" id="KW-1185">Reference proteome</keyword>
<organism evidence="2 3">
    <name type="scientific">Commensalibacter oyaizuii</name>
    <dbReference type="NCBI Taxonomy" id="3043873"/>
    <lineage>
        <taxon>Bacteria</taxon>
        <taxon>Pseudomonadati</taxon>
        <taxon>Pseudomonadota</taxon>
        <taxon>Alphaproteobacteria</taxon>
        <taxon>Acetobacterales</taxon>
        <taxon>Acetobacteraceae</taxon>
    </lineage>
</organism>
<dbReference type="InterPro" id="IPR029062">
    <property type="entry name" value="Class_I_gatase-like"/>
</dbReference>
<evidence type="ECO:0000259" key="1">
    <source>
        <dbReference type="Pfam" id="PF00117"/>
    </source>
</evidence>
<dbReference type="PANTHER" id="PTHR42695:SF5">
    <property type="entry name" value="GLUTAMINE AMIDOTRANSFERASE YLR126C-RELATED"/>
    <property type="match status" value="1"/>
</dbReference>
<dbReference type="RefSeq" id="WP_281447049.1">
    <property type="nucleotide sequence ID" value="NZ_JASBAO010000001.1"/>
</dbReference>
<dbReference type="Gene3D" id="3.40.50.880">
    <property type="match status" value="1"/>
</dbReference>
<accession>A0ABT6PYE0</accession>
<dbReference type="PROSITE" id="PS51273">
    <property type="entry name" value="GATASE_TYPE_1"/>
    <property type="match status" value="1"/>
</dbReference>
<sequence length="240" mass="27049">MKAIILQHASHEGPGYILSWLHEQGFTTDICFLYKSKTELPDILNTNLLIVLGGPMSVHDEATYPWLKKEKKLIKKAIENNIPTLGICFGAQLIASIYGAEIKSAPQKEIGWFPIQAVEHPKKKTFRVPQNFNTLLWHQDKFDMPEGGVLLASNDMCPNIAFQINKNVIGLQCHSHITPYLLQAMINNYSSVFTNDPYIQSPQQLLSAPTSFFIQNNQLIDDVLSYILAKGKPKHPSHPE</sequence>
<dbReference type="CDD" id="cd01741">
    <property type="entry name" value="GATase1_1"/>
    <property type="match status" value="1"/>
</dbReference>
<gene>
    <name evidence="2" type="ORF">QJV27_00565</name>
</gene>
<dbReference type="InterPro" id="IPR017926">
    <property type="entry name" value="GATASE"/>
</dbReference>
<dbReference type="Proteomes" id="UP001431634">
    <property type="component" value="Unassembled WGS sequence"/>
</dbReference>
<dbReference type="PANTHER" id="PTHR42695">
    <property type="entry name" value="GLUTAMINE AMIDOTRANSFERASE YLR126C-RELATED"/>
    <property type="match status" value="1"/>
</dbReference>
<name>A0ABT6PYE0_9PROT</name>
<feature type="domain" description="Glutamine amidotransferase" evidence="1">
    <location>
        <begin position="33"/>
        <end position="174"/>
    </location>
</feature>
<evidence type="ECO:0000313" key="3">
    <source>
        <dbReference type="Proteomes" id="UP001431634"/>
    </source>
</evidence>
<dbReference type="EMBL" id="JASBAO010000001">
    <property type="protein sequence ID" value="MDI2089881.1"/>
    <property type="molecule type" value="Genomic_DNA"/>
</dbReference>
<dbReference type="EC" id="3.4.-.-" evidence="2"/>
<comment type="caution">
    <text evidence="2">The sequence shown here is derived from an EMBL/GenBank/DDBJ whole genome shotgun (WGS) entry which is preliminary data.</text>
</comment>
<protein>
    <submittedName>
        <fullName evidence="2">Type 1 glutamine amidotransferase</fullName>
        <ecNumber evidence="2">3.4.-.-</ecNumber>
    </submittedName>
</protein>
<dbReference type="GO" id="GO:0016787">
    <property type="term" value="F:hydrolase activity"/>
    <property type="evidence" value="ECO:0007669"/>
    <property type="project" value="UniProtKB-KW"/>
</dbReference>
<reference evidence="2" key="1">
    <citation type="submission" date="2023-05" db="EMBL/GenBank/DDBJ databases">
        <title>Whole genome sequence of Commensalibacter sp.</title>
        <authorList>
            <person name="Charoenyingcharoen P."/>
            <person name="Yukphan P."/>
        </authorList>
    </citation>
    <scope>NUCLEOTIDE SEQUENCE</scope>
    <source>
        <strain evidence="2">TBRC 16381</strain>
    </source>
</reference>
<keyword evidence="2" id="KW-0315">Glutamine amidotransferase</keyword>
<keyword evidence="2" id="KW-0378">Hydrolase</keyword>
<dbReference type="InterPro" id="IPR044992">
    <property type="entry name" value="ChyE-like"/>
</dbReference>